<gene>
    <name evidence="2" type="ORF">DFQ12_1341</name>
</gene>
<accession>A0A420BIH3</accession>
<dbReference type="EMBL" id="RAPY01000001">
    <property type="protein sequence ID" value="RKE56477.1"/>
    <property type="molecule type" value="Genomic_DNA"/>
</dbReference>
<evidence type="ECO:0000256" key="1">
    <source>
        <dbReference type="SAM" id="SignalP"/>
    </source>
</evidence>
<evidence type="ECO:0000313" key="3">
    <source>
        <dbReference type="Proteomes" id="UP000286246"/>
    </source>
</evidence>
<protein>
    <submittedName>
        <fullName evidence="2">Two component regulator with propeller domain</fullName>
    </submittedName>
</protein>
<dbReference type="OrthoDB" id="799853at2"/>
<name>A0A420BIH3_SPHD1</name>
<proteinExistence type="predicted"/>
<feature type="chain" id="PRO_5019523094" evidence="1">
    <location>
        <begin position="21"/>
        <end position="358"/>
    </location>
</feature>
<reference evidence="2 3" key="1">
    <citation type="submission" date="2018-09" db="EMBL/GenBank/DDBJ databases">
        <title>Genomic Encyclopedia of Type Strains, Phase III (KMG-III): the genomes of soil and plant-associated and newly described type strains.</title>
        <authorList>
            <person name="Whitman W."/>
        </authorList>
    </citation>
    <scope>NUCLEOTIDE SEQUENCE [LARGE SCALE GENOMIC DNA]</scope>
    <source>
        <strain evidence="2 3">CECT 7938</strain>
    </source>
</reference>
<feature type="signal peptide" evidence="1">
    <location>
        <begin position="1"/>
        <end position="20"/>
    </location>
</feature>
<dbReference type="Proteomes" id="UP000286246">
    <property type="component" value="Unassembled WGS sequence"/>
</dbReference>
<dbReference type="Gene3D" id="2.130.10.10">
    <property type="entry name" value="YVTN repeat-like/Quinoprotein amine dehydrogenase"/>
    <property type="match status" value="4"/>
</dbReference>
<dbReference type="RefSeq" id="WP_120258143.1">
    <property type="nucleotide sequence ID" value="NZ_RAPY01000001.1"/>
</dbReference>
<sequence>MKYIFIYTLLSVFTASNCSAQHKKAAEQIGNMQSEVDRIPSGTNTASSLHGPNSIVRTIKQDRKGNIWMASWEGVFRYDGKSFTNVTNQVSSARFFSVLEDKKGNFWFASIGSGVYYYDGKSFRNFTSKDGLASDRVTTLYEDRFGSIWFGSDNGVSRYDGKSFQNFKMKEGAVAINSDSVHVTIYQQQLSENHPMHNDVNAIVEDKSGKLWFGTRGYACIYDGKTFTVVTNKDGKPFANVRSIIKDRKDNIWLGGYDGLWRYDGRTFTNFTRNFVGYIYEDKEGNILTSSESADKKSWVLSRYAEKSLSNGYPTVTEIVNKPMIFGILEDDKRNIWFGSLDGVSAYNGKTITNFKRK</sequence>
<dbReference type="InterPro" id="IPR015943">
    <property type="entry name" value="WD40/YVTN_repeat-like_dom_sf"/>
</dbReference>
<dbReference type="AlphaFoldDB" id="A0A420BIH3"/>
<evidence type="ECO:0000313" key="2">
    <source>
        <dbReference type="EMBL" id="RKE56477.1"/>
    </source>
</evidence>
<dbReference type="Pfam" id="PF07494">
    <property type="entry name" value="Reg_prop"/>
    <property type="match status" value="3"/>
</dbReference>
<comment type="caution">
    <text evidence="2">The sequence shown here is derived from an EMBL/GenBank/DDBJ whole genome shotgun (WGS) entry which is preliminary data.</text>
</comment>
<keyword evidence="1" id="KW-0732">Signal</keyword>
<dbReference type="SUPFAM" id="SSF63829">
    <property type="entry name" value="Calcium-dependent phosphotriesterase"/>
    <property type="match status" value="1"/>
</dbReference>
<organism evidence="2 3">
    <name type="scientific">Sphingobacterium detergens</name>
    <dbReference type="NCBI Taxonomy" id="1145106"/>
    <lineage>
        <taxon>Bacteria</taxon>
        <taxon>Pseudomonadati</taxon>
        <taxon>Bacteroidota</taxon>
        <taxon>Sphingobacteriia</taxon>
        <taxon>Sphingobacteriales</taxon>
        <taxon>Sphingobacteriaceae</taxon>
        <taxon>Sphingobacterium</taxon>
    </lineage>
</organism>
<keyword evidence="3" id="KW-1185">Reference proteome</keyword>
<dbReference type="InterPro" id="IPR011110">
    <property type="entry name" value="Reg_prop"/>
</dbReference>